<dbReference type="PANTHER" id="PTHR23234:SF8">
    <property type="entry name" value="C2H2-TYPE DOMAIN-CONTAINING PROTEIN"/>
    <property type="match status" value="1"/>
</dbReference>
<comment type="subcellular location">
    <subcellularLocation>
        <location evidence="2">Nucleus</location>
    </subcellularLocation>
</comment>
<dbReference type="PROSITE" id="PS00028">
    <property type="entry name" value="ZINC_FINGER_C2H2_1"/>
    <property type="match status" value="6"/>
</dbReference>
<dbReference type="InterPro" id="IPR036236">
    <property type="entry name" value="Znf_C2H2_sf"/>
</dbReference>
<proteinExistence type="predicted"/>
<dbReference type="PANTHER" id="PTHR23234">
    <property type="entry name" value="ZNF44 PROTEIN"/>
    <property type="match status" value="1"/>
</dbReference>
<dbReference type="Xenbase" id="XB-GENE-5909740">
    <property type="gene designation" value="znf41.S"/>
</dbReference>
<dbReference type="FunFam" id="3.30.160.60:FF:002343">
    <property type="entry name" value="Zinc finger protein 33A"/>
    <property type="match status" value="1"/>
</dbReference>
<feature type="domain" description="C2H2-type" evidence="9">
    <location>
        <begin position="348"/>
        <end position="375"/>
    </location>
</feature>
<dbReference type="Gene3D" id="3.30.160.60">
    <property type="entry name" value="Classic Zinc Finger"/>
    <property type="match status" value="5"/>
</dbReference>
<evidence type="ECO:0000256" key="3">
    <source>
        <dbReference type="ARBA" id="ARBA00022723"/>
    </source>
</evidence>
<evidence type="ECO:0000313" key="12">
    <source>
        <dbReference type="Xenbase" id="XB-GENE-5909740"/>
    </source>
</evidence>
<keyword evidence="5" id="KW-0863">Zinc-finger</keyword>
<keyword evidence="10" id="KW-1185">Reference proteome</keyword>
<feature type="domain" description="C2H2-type" evidence="9">
    <location>
        <begin position="487"/>
        <end position="514"/>
    </location>
</feature>
<dbReference type="GO" id="GO:0000978">
    <property type="term" value="F:RNA polymerase II cis-regulatory region sequence-specific DNA binding"/>
    <property type="evidence" value="ECO:0000318"/>
    <property type="project" value="GO_Central"/>
</dbReference>
<accession>A0A1L8ELV4</accession>
<keyword evidence="4" id="KW-0677">Repeat</keyword>
<dbReference type="Pfam" id="PF01352">
    <property type="entry name" value="KRAB"/>
    <property type="match status" value="1"/>
</dbReference>
<comment type="function">
    <text evidence="1">May be involved in transcriptional regulation.</text>
</comment>
<dbReference type="SUPFAM" id="SSF109640">
    <property type="entry name" value="KRAB domain (Kruppel-associated box)"/>
    <property type="match status" value="1"/>
</dbReference>
<dbReference type="Pfam" id="PF00096">
    <property type="entry name" value="zf-C2H2"/>
    <property type="match status" value="5"/>
</dbReference>
<sequence>MPSLSNKWKIKEPTEGVPVPIPKCPPIMIHRRTEIHEEILHLTLEIIYWLTGEDCTVVQTPNGVSPAHRPLGLERLTLINNQSAPVDKEELILKLANRIICLLTREVPVRYEDTSVHFSEEEWEYVERHKELYRTVTLHSPHSGASPDLDTTTPIEYETCATSPDSINKSGSTKSKEISYLAPDKPENSSIQDEGISILSVDCKSVGPSDFLQDKSESSSIKYEVEADLVLDRPINSNGAYEVVSDMAQDKPGGSSITSEGAPKEKLEISTPPNDKVSKLNKRVKRLSQCAVETADKVTLCQGGNLMHSDSYTFTTPAQSAPLPFYPVLYVINKGIAVPTPVGSEIPLSCPECQACFATSTDLGEHQCIHKQDELTCADCGKCFVNRSRFVRHQRYHKPEKFIICVECGKSFWHKSNLTAHQRIHTGEKPFTCSDCGKSFATNSQVLRHRRIHTGERPFACLECGKCFTTSSNLVDHQTIHTGVKPFACSECGKYFRSKRYLYRHLQAHTVKAGVV</sequence>
<evidence type="ECO:0000313" key="10">
    <source>
        <dbReference type="Proteomes" id="UP000186698"/>
    </source>
</evidence>
<dbReference type="SMART" id="SM00355">
    <property type="entry name" value="ZnF_C2H2"/>
    <property type="match status" value="6"/>
</dbReference>
<dbReference type="Gene3D" id="6.10.140.140">
    <property type="match status" value="1"/>
</dbReference>
<gene>
    <name evidence="11 12" type="primary">znf41.S</name>
    <name evidence="11" type="synonym">znf41</name>
    <name evidence="11" type="synonym">znf41.L</name>
</gene>
<evidence type="ECO:0000256" key="4">
    <source>
        <dbReference type="ARBA" id="ARBA00022737"/>
    </source>
</evidence>
<dbReference type="AlphaFoldDB" id="A0A1L8ELV4"/>
<evidence type="ECO:0000256" key="8">
    <source>
        <dbReference type="ARBA" id="ARBA00023242"/>
    </source>
</evidence>
<evidence type="ECO:0000256" key="6">
    <source>
        <dbReference type="ARBA" id="ARBA00022833"/>
    </source>
</evidence>
<feature type="domain" description="C2H2-type" evidence="9">
    <location>
        <begin position="459"/>
        <end position="486"/>
    </location>
</feature>
<dbReference type="InterPro" id="IPR050758">
    <property type="entry name" value="Znf_C2H2-type"/>
</dbReference>
<name>A0A1L8ELV4_XENLA</name>
<dbReference type="GO" id="GO:0000981">
    <property type="term" value="F:DNA-binding transcription factor activity, RNA polymerase II-specific"/>
    <property type="evidence" value="ECO:0000318"/>
    <property type="project" value="GO_Central"/>
</dbReference>
<dbReference type="FunFam" id="3.30.160.60:FF:002208">
    <property type="entry name" value="Zinc finger protein 787"/>
    <property type="match status" value="1"/>
</dbReference>
<feature type="domain" description="C2H2-type" evidence="9">
    <location>
        <begin position="403"/>
        <end position="430"/>
    </location>
</feature>
<dbReference type="InterPro" id="IPR036051">
    <property type="entry name" value="KRAB_dom_sf"/>
</dbReference>
<feature type="domain" description="C2H2-type" evidence="9">
    <location>
        <begin position="375"/>
        <end position="402"/>
    </location>
</feature>
<evidence type="ECO:0000259" key="9">
    <source>
        <dbReference type="PROSITE" id="PS50157"/>
    </source>
</evidence>
<evidence type="ECO:0000256" key="7">
    <source>
        <dbReference type="ARBA" id="ARBA00023125"/>
    </source>
</evidence>
<dbReference type="SUPFAM" id="SSF57667">
    <property type="entry name" value="beta-beta-alpha zinc fingers"/>
    <property type="match status" value="4"/>
</dbReference>
<dbReference type="GO" id="GO:0005634">
    <property type="term" value="C:nucleus"/>
    <property type="evidence" value="ECO:0007669"/>
    <property type="project" value="UniProtKB-SubCell"/>
</dbReference>
<dbReference type="FunFam" id="3.30.160.60:FF:004141">
    <property type="match status" value="1"/>
</dbReference>
<dbReference type="OMA" id="MIHRRTE"/>
<dbReference type="RefSeq" id="XP_018093064.1">
    <property type="nucleotide sequence ID" value="XM_018237575.2"/>
</dbReference>
<dbReference type="Proteomes" id="UP000186698">
    <property type="component" value="Chromosome 9_10S"/>
</dbReference>
<dbReference type="InterPro" id="IPR001909">
    <property type="entry name" value="KRAB"/>
</dbReference>
<dbReference type="OrthoDB" id="8922241at2759"/>
<organism evidence="10 11">
    <name type="scientific">Xenopus laevis</name>
    <name type="common">African clawed frog</name>
    <dbReference type="NCBI Taxonomy" id="8355"/>
    <lineage>
        <taxon>Eukaryota</taxon>
        <taxon>Metazoa</taxon>
        <taxon>Chordata</taxon>
        <taxon>Craniata</taxon>
        <taxon>Vertebrata</taxon>
        <taxon>Euteleostomi</taxon>
        <taxon>Amphibia</taxon>
        <taxon>Batrachia</taxon>
        <taxon>Anura</taxon>
        <taxon>Pipoidea</taxon>
        <taxon>Pipidae</taxon>
        <taxon>Xenopodinae</taxon>
        <taxon>Xenopus</taxon>
        <taxon>Xenopus</taxon>
    </lineage>
</organism>
<keyword evidence="8" id="KW-0539">Nucleus</keyword>
<keyword evidence="3" id="KW-0479">Metal-binding</keyword>
<dbReference type="FunFam" id="3.30.160.60:FF:005150">
    <property type="match status" value="1"/>
</dbReference>
<dbReference type="GO" id="GO:0006357">
    <property type="term" value="P:regulation of transcription by RNA polymerase II"/>
    <property type="evidence" value="ECO:0000318"/>
    <property type="project" value="GO_Central"/>
</dbReference>
<keyword evidence="7" id="KW-0238">DNA-binding</keyword>
<reference evidence="11" key="1">
    <citation type="submission" date="2025-08" db="UniProtKB">
        <authorList>
            <consortium name="RefSeq"/>
        </authorList>
    </citation>
    <scope>IDENTIFICATION</scope>
    <source>
        <strain evidence="11">J_2021</strain>
        <tissue evidence="11">Erythrocytes</tissue>
    </source>
</reference>
<dbReference type="STRING" id="8355.A0A1L8ELV4"/>
<keyword evidence="6" id="KW-0862">Zinc</keyword>
<dbReference type="InterPro" id="IPR013087">
    <property type="entry name" value="Znf_C2H2_type"/>
</dbReference>
<dbReference type="PaxDb" id="8355-A0A1L8ELV4"/>
<protein>
    <submittedName>
        <fullName evidence="11">Zinc finger protein 41 S homeolog isoform X1</fullName>
    </submittedName>
</protein>
<dbReference type="FunFam" id="3.30.160.60:FF:000478">
    <property type="entry name" value="Zinc finger protein 133"/>
    <property type="match status" value="1"/>
</dbReference>
<dbReference type="CDD" id="cd07765">
    <property type="entry name" value="KRAB_A-box"/>
    <property type="match status" value="1"/>
</dbReference>
<evidence type="ECO:0000256" key="1">
    <source>
        <dbReference type="ARBA" id="ARBA00003767"/>
    </source>
</evidence>
<evidence type="ECO:0000256" key="2">
    <source>
        <dbReference type="ARBA" id="ARBA00004123"/>
    </source>
</evidence>
<dbReference type="CTD" id="496085"/>
<evidence type="ECO:0000256" key="5">
    <source>
        <dbReference type="ARBA" id="ARBA00022771"/>
    </source>
</evidence>
<dbReference type="GeneID" id="496085"/>
<dbReference type="Bgee" id="496085">
    <property type="expression patterns" value="Expressed in oocyte and 19 other cell types or tissues"/>
</dbReference>
<evidence type="ECO:0000313" key="11">
    <source>
        <dbReference type="RefSeq" id="XP_018093064.1"/>
    </source>
</evidence>
<feature type="domain" description="C2H2-type" evidence="9">
    <location>
        <begin position="431"/>
        <end position="458"/>
    </location>
</feature>
<dbReference type="PROSITE" id="PS50157">
    <property type="entry name" value="ZINC_FINGER_C2H2_2"/>
    <property type="match status" value="6"/>
</dbReference>
<dbReference type="GO" id="GO:0008270">
    <property type="term" value="F:zinc ion binding"/>
    <property type="evidence" value="ECO:0007669"/>
    <property type="project" value="UniProtKB-KW"/>
</dbReference>
<dbReference type="AGR" id="Xenbase:XB-GENE-5909740"/>